<dbReference type="RefSeq" id="WP_369233754.1">
    <property type="nucleotide sequence ID" value="NZ_CP163435.1"/>
</dbReference>
<keyword evidence="2" id="KW-0472">Membrane</keyword>
<feature type="compositionally biased region" description="Basic and acidic residues" evidence="1">
    <location>
        <begin position="1"/>
        <end position="13"/>
    </location>
</feature>
<evidence type="ECO:0000256" key="1">
    <source>
        <dbReference type="SAM" id="MobiDB-lite"/>
    </source>
</evidence>
<evidence type="ECO:0000313" key="3">
    <source>
        <dbReference type="EMBL" id="XDQ26470.1"/>
    </source>
</evidence>
<feature type="compositionally biased region" description="Pro residues" evidence="1">
    <location>
        <begin position="78"/>
        <end position="91"/>
    </location>
</feature>
<dbReference type="AlphaFoldDB" id="A0AB39P709"/>
<evidence type="ECO:0008006" key="4">
    <source>
        <dbReference type="Google" id="ProtNLM"/>
    </source>
</evidence>
<feature type="compositionally biased region" description="Low complexity" evidence="1">
    <location>
        <begin position="132"/>
        <end position="175"/>
    </location>
</feature>
<feature type="compositionally biased region" description="Pro residues" evidence="1">
    <location>
        <begin position="41"/>
        <end position="63"/>
    </location>
</feature>
<dbReference type="EMBL" id="CP163435">
    <property type="protein sequence ID" value="XDQ26470.1"/>
    <property type="molecule type" value="Genomic_DNA"/>
</dbReference>
<proteinExistence type="predicted"/>
<organism evidence="3">
    <name type="scientific">Streptomyces sp. R21</name>
    <dbReference type="NCBI Taxonomy" id="3238627"/>
    <lineage>
        <taxon>Bacteria</taxon>
        <taxon>Bacillati</taxon>
        <taxon>Actinomycetota</taxon>
        <taxon>Actinomycetes</taxon>
        <taxon>Kitasatosporales</taxon>
        <taxon>Streptomycetaceae</taxon>
        <taxon>Streptomyces</taxon>
    </lineage>
</organism>
<gene>
    <name evidence="3" type="ORF">AB5J56_17945</name>
</gene>
<protein>
    <recommendedName>
        <fullName evidence="4">Serine/threonine protein kinase</fullName>
    </recommendedName>
</protein>
<feature type="region of interest" description="Disordered" evidence="1">
    <location>
        <begin position="131"/>
        <end position="192"/>
    </location>
</feature>
<feature type="transmembrane region" description="Helical" evidence="2">
    <location>
        <begin position="100"/>
        <end position="122"/>
    </location>
</feature>
<sequence length="338" mass="35301">MWRWDEDLQRWVDGDGVTGGGDAGSETPWWAAEETRAAGVRPPPLQPPPVQPPPPPAHLPPVQQPWQQAGPGFGPAPANVPAPGYPAPIPPPGSGGSGRLIAMVVALVLAVGGIGAGVWVLMRNDAADRKASAGSQPSLSASASAYPSDTPSPSPSASASAFASPSVSAFASASPEVSTGPEPAPGYSRAVDPVGYTLDVPDGWLRKQEKGVKAPVVTYYTEVGDSRQIELFKVTEDSPADSLDQAENQPWGFKKKLSGYEVLDRTSGPDWAELTYHYNGGEEVGPLLVIDHRFTASDGEFYAIRVSRNESETAEDLGALLTTVLNSFCPTGGTCTGT</sequence>
<accession>A0AB39P709</accession>
<reference evidence="3" key="1">
    <citation type="submission" date="2024-07" db="EMBL/GenBank/DDBJ databases">
        <authorList>
            <person name="Yu S.T."/>
        </authorList>
    </citation>
    <scope>NUCLEOTIDE SEQUENCE</scope>
    <source>
        <strain evidence="3">R21</strain>
    </source>
</reference>
<name>A0AB39P709_9ACTN</name>
<evidence type="ECO:0000256" key="2">
    <source>
        <dbReference type="SAM" id="Phobius"/>
    </source>
</evidence>
<keyword evidence="2" id="KW-0812">Transmembrane</keyword>
<keyword evidence="2" id="KW-1133">Transmembrane helix</keyword>
<feature type="region of interest" description="Disordered" evidence="1">
    <location>
        <begin position="1"/>
        <end position="91"/>
    </location>
</feature>